<feature type="transmembrane region" description="Helical" evidence="1">
    <location>
        <begin position="167"/>
        <end position="185"/>
    </location>
</feature>
<keyword evidence="1" id="KW-1133">Transmembrane helix</keyword>
<dbReference type="EMBL" id="CP162551">
    <property type="protein sequence ID" value="XDI37173.1"/>
    <property type="molecule type" value="Genomic_DNA"/>
</dbReference>
<evidence type="ECO:0000313" key="3">
    <source>
        <dbReference type="EMBL" id="XDI37173.1"/>
    </source>
</evidence>
<feature type="transmembrane region" description="Helical" evidence="1">
    <location>
        <begin position="51"/>
        <end position="77"/>
    </location>
</feature>
<evidence type="ECO:0000259" key="2">
    <source>
        <dbReference type="Pfam" id="PF02517"/>
    </source>
</evidence>
<dbReference type="AlphaFoldDB" id="A0AB39BTP7"/>
<dbReference type="GO" id="GO:0004175">
    <property type="term" value="F:endopeptidase activity"/>
    <property type="evidence" value="ECO:0007669"/>
    <property type="project" value="UniProtKB-ARBA"/>
</dbReference>
<feature type="transmembrane region" description="Helical" evidence="1">
    <location>
        <begin position="20"/>
        <end position="39"/>
    </location>
</feature>
<proteinExistence type="predicted"/>
<gene>
    <name evidence="3" type="ORF">AB3N04_02330</name>
</gene>
<evidence type="ECO:0000256" key="1">
    <source>
        <dbReference type="SAM" id="Phobius"/>
    </source>
</evidence>
<organism evidence="3">
    <name type="scientific">Alkalihalophilus sp. As8PL</name>
    <dbReference type="NCBI Taxonomy" id="3237103"/>
    <lineage>
        <taxon>Bacteria</taxon>
        <taxon>Bacillati</taxon>
        <taxon>Bacillota</taxon>
        <taxon>Bacilli</taxon>
        <taxon>Bacillales</taxon>
        <taxon>Bacillaceae</taxon>
        <taxon>Alkalihalophilus</taxon>
    </lineage>
</organism>
<sequence length="194" mass="22180">MSENQRSINDLTDKEILTSLYLSQLGMFMIALIGAYFLFEDINAFFQLFSFTWYELTVFGIGFAVIVVSIDLILYQFVPARHLDDGGINERVFKERKIPHMIILCLVIAVAEELLFRAVLQTAFGLVIASLIFALVHVRYIAKPILFSFVLVVSFSLGLLFEYTNSVTVTITAHFLIDFIFGMFLRNNARKIKK</sequence>
<feature type="transmembrane region" description="Helical" evidence="1">
    <location>
        <begin position="98"/>
        <end position="116"/>
    </location>
</feature>
<feature type="transmembrane region" description="Helical" evidence="1">
    <location>
        <begin position="122"/>
        <end position="138"/>
    </location>
</feature>
<dbReference type="GO" id="GO:0080120">
    <property type="term" value="P:CAAX-box protein maturation"/>
    <property type="evidence" value="ECO:0007669"/>
    <property type="project" value="UniProtKB-ARBA"/>
</dbReference>
<dbReference type="InterPro" id="IPR003675">
    <property type="entry name" value="Rce1/LyrA-like_dom"/>
</dbReference>
<keyword evidence="1" id="KW-0812">Transmembrane</keyword>
<dbReference type="RefSeq" id="WP_368504541.1">
    <property type="nucleotide sequence ID" value="NZ_CP162551.1"/>
</dbReference>
<feature type="domain" description="CAAX prenyl protease 2/Lysostaphin resistance protein A-like" evidence="2">
    <location>
        <begin position="98"/>
        <end position="180"/>
    </location>
</feature>
<keyword evidence="1" id="KW-0472">Membrane</keyword>
<protein>
    <submittedName>
        <fullName evidence="3">Lysostaphin resistance A-like protein</fullName>
    </submittedName>
</protein>
<reference evidence="3" key="1">
    <citation type="submission" date="2024-07" db="EMBL/GenBank/DDBJ databases">
        <title>Identification and characteristics of an arsenic-resistant bacterial isolate, which belongs to a novel species.</title>
        <authorList>
            <person name="Juszczyk A."/>
            <person name="Kowalczyk A."/>
            <person name="Was K."/>
            <person name="Kosowicz W."/>
            <person name="Budzyn A."/>
            <person name="Latowski D."/>
        </authorList>
    </citation>
    <scope>NUCLEOTIDE SEQUENCE</scope>
    <source>
        <strain evidence="3">As8PL</strain>
    </source>
</reference>
<name>A0AB39BTP7_9BACI</name>
<dbReference type="Pfam" id="PF02517">
    <property type="entry name" value="Rce1-like"/>
    <property type="match status" value="1"/>
</dbReference>
<feature type="transmembrane region" description="Helical" evidence="1">
    <location>
        <begin position="145"/>
        <end position="161"/>
    </location>
</feature>
<accession>A0AB39BTP7</accession>